<dbReference type="PIRSF" id="PIRSF005522">
    <property type="entry name" value="UCP005522"/>
    <property type="match status" value="1"/>
</dbReference>
<organism evidence="2 3">
    <name type="scientific">Pelodictyon luteolum</name>
    <dbReference type="NCBI Taxonomy" id="1100"/>
    <lineage>
        <taxon>Bacteria</taxon>
        <taxon>Pseudomonadati</taxon>
        <taxon>Chlorobiota</taxon>
        <taxon>Chlorobiia</taxon>
        <taxon>Chlorobiales</taxon>
        <taxon>Chlorobiaceae</taxon>
        <taxon>Chlorobium/Pelodictyon group</taxon>
        <taxon>Pelodictyon</taxon>
    </lineage>
</organism>
<evidence type="ECO:0000313" key="2">
    <source>
        <dbReference type="EMBL" id="KZK73930.1"/>
    </source>
</evidence>
<evidence type="ECO:0000259" key="1">
    <source>
        <dbReference type="Pfam" id="PF14403"/>
    </source>
</evidence>
<dbReference type="InterPro" id="IPR016450">
    <property type="entry name" value="UCP005522"/>
</dbReference>
<dbReference type="InterPro" id="IPR051680">
    <property type="entry name" value="ATP-dep_Glu-Cys_Ligase-2"/>
</dbReference>
<accession>A0A165LEK4</accession>
<sequence>MKRFFDNYDADASRFFDELVAREGGPRPHYEKLLRRFAMFSQEDVKTRREMTNIFFRSQGITFTVYGLEEGIERIFPFDLIPRVIPAAEWALIERGLAQRIAALNLFLYDIYHTQNILRDKVIPAELILGSQHFRREFVGVTPPQGIYIHVAGSDIIRDGEGRYLVLEDNLRTPSGVSYMLQNRQAMKRAFPVLFSQYKVRPVEDYPQELLRTLQEVSPPLQREPNVVVLTPGIYNSAYFEHSFLARQMGVELTEGRDLVVNDNVVYKRTTRGLERVDVIYRRVDDAYLDPLCFRPDSKLGVAGLINAYRKGNVTLANAIGTGIADDKVIYSFVPKMIKYYLGEDPVLENVPTWLPGTPSDMKYILEHLDELVVKSANESGGYGMLIGPESTAQEQEQFRELIVANPRNYIAQPTISLSRHPSLLNDSEMYGCHIDLRPYVLTGKKTTIVPGGLTRVALKRGSLVVNSSQGGGSKDTWVVDE</sequence>
<dbReference type="RefSeq" id="WP_011358132.1">
    <property type="nucleotide sequence ID" value="NZ_LVWG01000032.1"/>
</dbReference>
<proteinExistence type="predicted"/>
<dbReference type="OMA" id="VLTPGMY"/>
<reference evidence="2 3" key="1">
    <citation type="submission" date="2016-03" db="EMBL/GenBank/DDBJ databases">
        <title>Speciation and ecological success in dimly lit waters: horizontal gene transfer in a green sulfur bacteria bloom unveiled by metagenomic assembly.</title>
        <authorList>
            <person name="Llorens-Mares T."/>
            <person name="Liu Z."/>
            <person name="Allen L.Z."/>
            <person name="Rusch D.B."/>
            <person name="Craig M.T."/>
            <person name="Dupont C.L."/>
            <person name="Bryant D.A."/>
            <person name="Casamayor E.O."/>
        </authorList>
    </citation>
    <scope>NUCLEOTIDE SEQUENCE [LARGE SCALE GENOMIC DNA]</scope>
    <source>
        <strain evidence="2">CIII</strain>
    </source>
</reference>
<feature type="domain" description="Circularly permuted ATP-grasp type 2" evidence="1">
    <location>
        <begin position="82"/>
        <end position="458"/>
    </location>
</feature>
<dbReference type="PANTHER" id="PTHR34595">
    <property type="entry name" value="BLR5612 PROTEIN"/>
    <property type="match status" value="1"/>
</dbReference>
<dbReference type="EMBL" id="LVWG01000032">
    <property type="protein sequence ID" value="KZK73930.1"/>
    <property type="molecule type" value="Genomic_DNA"/>
</dbReference>
<gene>
    <name evidence="2" type="ORF">A3K90_06795</name>
</gene>
<dbReference type="AlphaFoldDB" id="A0A165LEK4"/>
<dbReference type="Gene3D" id="3.30.1490.270">
    <property type="match status" value="1"/>
</dbReference>
<dbReference type="InterPro" id="IPR025841">
    <property type="entry name" value="CP_ATPgrasp_2"/>
</dbReference>
<name>A0A165LEK4_PELLU</name>
<dbReference type="Proteomes" id="UP000076481">
    <property type="component" value="Unassembled WGS sequence"/>
</dbReference>
<dbReference type="SUPFAM" id="SSF56059">
    <property type="entry name" value="Glutathione synthetase ATP-binding domain-like"/>
    <property type="match status" value="1"/>
</dbReference>
<dbReference type="Pfam" id="PF14403">
    <property type="entry name" value="CP_ATPgrasp_2"/>
    <property type="match status" value="1"/>
</dbReference>
<dbReference type="PANTHER" id="PTHR34595:SF7">
    <property type="entry name" value="SLL1039 PROTEIN"/>
    <property type="match status" value="1"/>
</dbReference>
<protein>
    <recommendedName>
        <fullName evidence="1">Circularly permuted ATP-grasp type 2 domain-containing protein</fullName>
    </recommendedName>
</protein>
<comment type="caution">
    <text evidence="2">The sequence shown here is derived from an EMBL/GenBank/DDBJ whole genome shotgun (WGS) entry which is preliminary data.</text>
</comment>
<evidence type="ECO:0000313" key="3">
    <source>
        <dbReference type="Proteomes" id="UP000076481"/>
    </source>
</evidence>
<dbReference type="Gene3D" id="3.40.50.11290">
    <property type="match status" value="1"/>
</dbReference>